<gene>
    <name evidence="3" type="ORF">KFE25_009456</name>
</gene>
<evidence type="ECO:0000256" key="1">
    <source>
        <dbReference type="SAM" id="MobiDB-lite"/>
    </source>
</evidence>
<comment type="caution">
    <text evidence="3">The sequence shown here is derived from an EMBL/GenBank/DDBJ whole genome shotgun (WGS) entry which is preliminary data.</text>
</comment>
<dbReference type="Proteomes" id="UP000751190">
    <property type="component" value="Unassembled WGS sequence"/>
</dbReference>
<sequence>MARTSKIGLVLVALAACSRAHVAHGPCTGRAAPPSRVLHARRALSRATLASSSPALLAAASDSAVRATGALLSAEGGSDIFRLALTGGIGIMAFTILNAVLVGAVARGNWQFFEDEAAAWVDEDAGISSVRASLMSDDELDEPEEESNVRASLLSDDELGAPESKQYAEGE</sequence>
<organism evidence="3 4">
    <name type="scientific">Diacronema lutheri</name>
    <name type="common">Unicellular marine alga</name>
    <name type="synonym">Monochrysis lutheri</name>
    <dbReference type="NCBI Taxonomy" id="2081491"/>
    <lineage>
        <taxon>Eukaryota</taxon>
        <taxon>Haptista</taxon>
        <taxon>Haptophyta</taxon>
        <taxon>Pavlovophyceae</taxon>
        <taxon>Pavlovales</taxon>
        <taxon>Pavlovaceae</taxon>
        <taxon>Diacronema</taxon>
    </lineage>
</organism>
<accession>A0A8J6CI68</accession>
<keyword evidence="2" id="KW-0732">Signal</keyword>
<evidence type="ECO:0000313" key="3">
    <source>
        <dbReference type="EMBL" id="KAG8471035.1"/>
    </source>
</evidence>
<dbReference type="AlphaFoldDB" id="A0A8J6CI68"/>
<protein>
    <submittedName>
        <fullName evidence="3">Uncharacterized protein</fullName>
    </submittedName>
</protein>
<dbReference type="EMBL" id="JAGTXO010000001">
    <property type="protein sequence ID" value="KAG8471035.1"/>
    <property type="molecule type" value="Genomic_DNA"/>
</dbReference>
<proteinExistence type="predicted"/>
<evidence type="ECO:0000313" key="4">
    <source>
        <dbReference type="Proteomes" id="UP000751190"/>
    </source>
</evidence>
<feature type="chain" id="PRO_5035319655" evidence="2">
    <location>
        <begin position="21"/>
        <end position="171"/>
    </location>
</feature>
<keyword evidence="4" id="KW-1185">Reference proteome</keyword>
<feature type="compositionally biased region" description="Acidic residues" evidence="1">
    <location>
        <begin position="136"/>
        <end position="146"/>
    </location>
</feature>
<feature type="signal peptide" evidence="2">
    <location>
        <begin position="1"/>
        <end position="20"/>
    </location>
</feature>
<feature type="region of interest" description="Disordered" evidence="1">
    <location>
        <begin position="132"/>
        <end position="171"/>
    </location>
</feature>
<name>A0A8J6CI68_DIALT</name>
<dbReference type="PROSITE" id="PS51257">
    <property type="entry name" value="PROKAR_LIPOPROTEIN"/>
    <property type="match status" value="1"/>
</dbReference>
<reference evidence="3" key="1">
    <citation type="submission" date="2021-05" db="EMBL/GenBank/DDBJ databases">
        <title>The genome of the haptophyte Pavlova lutheri (Diacronema luteri, Pavlovales) - a model for lipid biosynthesis in eukaryotic algae.</title>
        <authorList>
            <person name="Hulatt C.J."/>
            <person name="Posewitz M.C."/>
        </authorList>
    </citation>
    <scope>NUCLEOTIDE SEQUENCE</scope>
    <source>
        <strain evidence="3">NIVA-4/92</strain>
    </source>
</reference>
<evidence type="ECO:0000256" key="2">
    <source>
        <dbReference type="SAM" id="SignalP"/>
    </source>
</evidence>
<dbReference type="OrthoDB" id="10605451at2759"/>